<dbReference type="Gene3D" id="3.30.10.10">
    <property type="entry name" value="Trypsin Inhibitor V, subunit A"/>
    <property type="match status" value="1"/>
</dbReference>
<protein>
    <submittedName>
        <fullName evidence="4">Uncharacterized protein</fullName>
    </submittedName>
</protein>
<dbReference type="EMBL" id="CAJNOJ010000132">
    <property type="protein sequence ID" value="CAF1174318.1"/>
    <property type="molecule type" value="Genomic_DNA"/>
</dbReference>
<keyword evidence="2" id="KW-0646">Protease inhibitor</keyword>
<dbReference type="GO" id="GO:0004867">
    <property type="term" value="F:serine-type endopeptidase inhibitor activity"/>
    <property type="evidence" value="ECO:0007669"/>
    <property type="project" value="UniProtKB-KW"/>
</dbReference>
<evidence type="ECO:0000256" key="3">
    <source>
        <dbReference type="ARBA" id="ARBA00022900"/>
    </source>
</evidence>
<comment type="similarity">
    <text evidence="1">Belongs to the protease inhibitor I13 (potato type I serine protease inhibitor) family.</text>
</comment>
<evidence type="ECO:0000256" key="2">
    <source>
        <dbReference type="ARBA" id="ARBA00022690"/>
    </source>
</evidence>
<reference evidence="4" key="1">
    <citation type="submission" date="2021-02" db="EMBL/GenBank/DDBJ databases">
        <authorList>
            <person name="Nowell W R."/>
        </authorList>
    </citation>
    <scope>NUCLEOTIDE SEQUENCE</scope>
</reference>
<dbReference type="InterPro" id="IPR000864">
    <property type="entry name" value="Prot_inh_pot1"/>
</dbReference>
<gene>
    <name evidence="4" type="ORF">EDS130_LOCUS23873</name>
</gene>
<organism evidence="4 5">
    <name type="scientific">Adineta ricciae</name>
    <name type="common">Rotifer</name>
    <dbReference type="NCBI Taxonomy" id="249248"/>
    <lineage>
        <taxon>Eukaryota</taxon>
        <taxon>Metazoa</taxon>
        <taxon>Spiralia</taxon>
        <taxon>Gnathifera</taxon>
        <taxon>Rotifera</taxon>
        <taxon>Eurotatoria</taxon>
        <taxon>Bdelloidea</taxon>
        <taxon>Adinetida</taxon>
        <taxon>Adinetidae</taxon>
        <taxon>Adineta</taxon>
    </lineage>
</organism>
<evidence type="ECO:0000313" key="4">
    <source>
        <dbReference type="EMBL" id="CAF1174318.1"/>
    </source>
</evidence>
<dbReference type="OrthoDB" id="10013825at2759"/>
<proteinExistence type="inferred from homology"/>
<keyword evidence="3" id="KW-0722">Serine protease inhibitor</keyword>
<dbReference type="SUPFAM" id="SSF54654">
    <property type="entry name" value="CI-2 family of serine protease inhibitors"/>
    <property type="match status" value="1"/>
</dbReference>
<name>A0A814UGN7_ADIRI</name>
<sequence length="102" mass="11935">MQITLITDNTVCQQQRLPINRKCHNSVSCRDLLKLAPYESKSWPHLLGKPIDEAIEEIKRENPDYQVEKLPLHCPMKLDVRPNRVRVFFDEEDKVARVPQNG</sequence>
<dbReference type="Pfam" id="PF00280">
    <property type="entry name" value="potato_inhibit"/>
    <property type="match status" value="1"/>
</dbReference>
<dbReference type="Proteomes" id="UP000663852">
    <property type="component" value="Unassembled WGS sequence"/>
</dbReference>
<dbReference type="GO" id="GO:0009611">
    <property type="term" value="P:response to wounding"/>
    <property type="evidence" value="ECO:0007669"/>
    <property type="project" value="InterPro"/>
</dbReference>
<evidence type="ECO:0000256" key="1">
    <source>
        <dbReference type="ARBA" id="ARBA00008210"/>
    </source>
</evidence>
<dbReference type="PANTHER" id="PTHR33091:SF29">
    <property type="entry name" value="SUBTILISIN INHIBITOR 1"/>
    <property type="match status" value="1"/>
</dbReference>
<comment type="caution">
    <text evidence="4">The sequence shown here is derived from an EMBL/GenBank/DDBJ whole genome shotgun (WGS) entry which is preliminary data.</text>
</comment>
<dbReference type="AlphaFoldDB" id="A0A814UGN7"/>
<dbReference type="PANTHER" id="PTHR33091">
    <property type="entry name" value="PROTEIN, PUTATIVE, EXPRESSED-RELATED"/>
    <property type="match status" value="1"/>
</dbReference>
<accession>A0A814UGN7</accession>
<evidence type="ECO:0000313" key="5">
    <source>
        <dbReference type="Proteomes" id="UP000663852"/>
    </source>
</evidence>
<dbReference type="InterPro" id="IPR036354">
    <property type="entry name" value="Prot_inh_pot1_sf"/>
</dbReference>